<accession>A0A448PC59</accession>
<dbReference type="KEGG" id="tbw:NCTC13354_00211"/>
<keyword evidence="4" id="KW-1185">Reference proteome</keyword>
<reference evidence="3 4" key="1">
    <citation type="submission" date="2018-12" db="EMBL/GenBank/DDBJ databases">
        <authorList>
            <consortium name="Pathogen Informatics"/>
        </authorList>
    </citation>
    <scope>NUCLEOTIDE SEQUENCE [LARGE SCALE GENOMIC DNA]</scope>
    <source>
        <strain evidence="3 4">NCTC13354</strain>
    </source>
</reference>
<dbReference type="Proteomes" id="UP000269542">
    <property type="component" value="Chromosome"/>
</dbReference>
<dbReference type="EMBL" id="LR134476">
    <property type="protein sequence ID" value="VEI12528.1"/>
    <property type="molecule type" value="Genomic_DNA"/>
</dbReference>
<organism evidence="3 4">
    <name type="scientific">Trueperella bialowiezensis</name>
    <dbReference type="NCBI Taxonomy" id="312285"/>
    <lineage>
        <taxon>Bacteria</taxon>
        <taxon>Bacillati</taxon>
        <taxon>Actinomycetota</taxon>
        <taxon>Actinomycetes</taxon>
        <taxon>Actinomycetales</taxon>
        <taxon>Actinomycetaceae</taxon>
        <taxon>Trueperella</taxon>
    </lineage>
</organism>
<sequence length="128" mass="13943">MVNTMREKDSGTDWDAEWVAMQHKMAQERGFRTWSPPADDELVDEPFDPADLPDSPPVSPASRPDLARLFFLTTAAVALLFLLGFAGVIALDQSWWIVLGLIGFGSAAGGVFVSAPWAHNPDDDGTRV</sequence>
<proteinExistence type="predicted"/>
<evidence type="ECO:0000256" key="2">
    <source>
        <dbReference type="SAM" id="Phobius"/>
    </source>
</evidence>
<keyword evidence="2" id="KW-0812">Transmembrane</keyword>
<feature type="transmembrane region" description="Helical" evidence="2">
    <location>
        <begin position="69"/>
        <end position="89"/>
    </location>
</feature>
<gene>
    <name evidence="3" type="ORF">NCTC13354_00211</name>
</gene>
<feature type="compositionally biased region" description="Acidic residues" evidence="1">
    <location>
        <begin position="38"/>
        <end position="48"/>
    </location>
</feature>
<keyword evidence="2" id="KW-0472">Membrane</keyword>
<feature type="region of interest" description="Disordered" evidence="1">
    <location>
        <begin position="29"/>
        <end position="59"/>
    </location>
</feature>
<evidence type="ECO:0000313" key="3">
    <source>
        <dbReference type="EMBL" id="VEI12528.1"/>
    </source>
</evidence>
<name>A0A448PC59_9ACTO</name>
<dbReference type="AlphaFoldDB" id="A0A448PC59"/>
<evidence type="ECO:0000313" key="4">
    <source>
        <dbReference type="Proteomes" id="UP000269542"/>
    </source>
</evidence>
<protein>
    <submittedName>
        <fullName evidence="3">Uncharacterized protein</fullName>
    </submittedName>
</protein>
<keyword evidence="2" id="KW-1133">Transmembrane helix</keyword>
<feature type="transmembrane region" description="Helical" evidence="2">
    <location>
        <begin position="95"/>
        <end position="118"/>
    </location>
</feature>
<evidence type="ECO:0000256" key="1">
    <source>
        <dbReference type="SAM" id="MobiDB-lite"/>
    </source>
</evidence>